<dbReference type="InterPro" id="IPR019015">
    <property type="entry name" value="HIRA_B_motif"/>
</dbReference>
<dbReference type="PROSITE" id="PS50082">
    <property type="entry name" value="WD_REPEATS_2"/>
    <property type="match status" value="4"/>
</dbReference>
<proteinExistence type="inferred from homology"/>
<keyword evidence="11" id="KW-0678">Repressor</keyword>
<dbReference type="GO" id="GO:0000785">
    <property type="term" value="C:chromatin"/>
    <property type="evidence" value="ECO:0007669"/>
    <property type="project" value="TreeGrafter"/>
</dbReference>
<evidence type="ECO:0000256" key="8">
    <source>
        <dbReference type="ARBA" id="ARBA00023163"/>
    </source>
</evidence>
<protein>
    <recommendedName>
        <fullName evidence="11">Protein HIR</fullName>
    </recommendedName>
</protein>
<evidence type="ECO:0000256" key="10">
    <source>
        <dbReference type="PROSITE-ProRule" id="PRU00221"/>
    </source>
</evidence>
<feature type="repeat" description="WD" evidence="10">
    <location>
        <begin position="173"/>
        <end position="204"/>
    </location>
</feature>
<dbReference type="InterPro" id="IPR019775">
    <property type="entry name" value="WD40_repeat_CS"/>
</dbReference>
<keyword evidence="9 11" id="KW-0539">Nucleus</keyword>
<dbReference type="InterPro" id="IPR001680">
    <property type="entry name" value="WD40_rpt"/>
</dbReference>
<comment type="function">
    <text evidence="1 11">Required for replication-independent chromatin assembly and for the periodic repression of histone gene transcription during the cell cycle.</text>
</comment>
<dbReference type="GO" id="GO:0031491">
    <property type="term" value="F:nucleosome binding"/>
    <property type="evidence" value="ECO:0007669"/>
    <property type="project" value="TreeGrafter"/>
</dbReference>
<feature type="compositionally biased region" description="Low complexity" evidence="12">
    <location>
        <begin position="521"/>
        <end position="541"/>
    </location>
</feature>
<reference evidence="15" key="1">
    <citation type="submission" date="2021-06" db="EMBL/GenBank/DDBJ databases">
        <authorList>
            <person name="Kallberg Y."/>
            <person name="Tangrot J."/>
            <person name="Rosling A."/>
        </authorList>
    </citation>
    <scope>NUCLEOTIDE SEQUENCE</scope>
    <source>
        <strain evidence="15">BR232B</strain>
    </source>
</reference>
<dbReference type="Pfam" id="PF24105">
    <property type="entry name" value="Beta-prop_CAF1B_HIR1"/>
    <property type="match status" value="1"/>
</dbReference>
<evidence type="ECO:0000259" key="13">
    <source>
        <dbReference type="Pfam" id="PF07569"/>
    </source>
</evidence>
<feature type="domain" description="CAF1B/HIR1 beta-propeller" evidence="14">
    <location>
        <begin position="36"/>
        <end position="385"/>
    </location>
</feature>
<evidence type="ECO:0000256" key="12">
    <source>
        <dbReference type="SAM" id="MobiDB-lite"/>
    </source>
</evidence>
<evidence type="ECO:0000259" key="14">
    <source>
        <dbReference type="Pfam" id="PF24105"/>
    </source>
</evidence>
<dbReference type="Pfam" id="PF09453">
    <property type="entry name" value="HIRA_B"/>
    <property type="match status" value="1"/>
</dbReference>
<dbReference type="GO" id="GO:0006355">
    <property type="term" value="P:regulation of DNA-templated transcription"/>
    <property type="evidence" value="ECO:0007669"/>
    <property type="project" value="InterPro"/>
</dbReference>
<organism evidence="15 16">
    <name type="scientific">Paraglomus brasilianum</name>
    <dbReference type="NCBI Taxonomy" id="144538"/>
    <lineage>
        <taxon>Eukaryota</taxon>
        <taxon>Fungi</taxon>
        <taxon>Fungi incertae sedis</taxon>
        <taxon>Mucoromycota</taxon>
        <taxon>Glomeromycotina</taxon>
        <taxon>Glomeromycetes</taxon>
        <taxon>Paraglomerales</taxon>
        <taxon>Paraglomeraceae</taxon>
        <taxon>Paraglomus</taxon>
    </lineage>
</organism>
<evidence type="ECO:0000256" key="3">
    <source>
        <dbReference type="ARBA" id="ARBA00007306"/>
    </source>
</evidence>
<dbReference type="InterPro" id="IPR011494">
    <property type="entry name" value="HIRA-like_C"/>
</dbReference>
<dbReference type="EMBL" id="CAJVPI010000163">
    <property type="protein sequence ID" value="CAG8492486.1"/>
    <property type="molecule type" value="Genomic_DNA"/>
</dbReference>
<name>A0A9N8ZDK3_9GLOM</name>
<dbReference type="GO" id="GO:0000417">
    <property type="term" value="C:HIR complex"/>
    <property type="evidence" value="ECO:0007669"/>
    <property type="project" value="TreeGrafter"/>
</dbReference>
<sequence length="936" mass="103732">MSSPGKMQIVKPGWAHTDEKGSKTSIFSIHVHPLGKRVATGGLDTKIRVWDAEVVLDETRSHEETLLCTMSTHNGAVLCVRWSNIDGRYLASGSDDQIILIWELDNVSRDTTSVFGSNEKNIENWKVVRRLTAHSSDVGGLSWSDDNRYLASCGFDSNIFIWDGRTFEKLATLTAHNGFVKGLSWDPVGQYLASESDDRTVKIWRTSDWQVETNIKDPFVTSPTSTFFQRLRASLKLIDVTNFLTQIIVFSWSPDGSHIACANCQEGPVAVAAILRRTEWVTVVSLVGHQSPVEIFTSRNLILFKAFNPKLFKSSDESSTTGTICAVGSQDHCISIWSTNYARPLFATEQIFEHSVLDLCWSPDGHALFAASYDGSVCILRFFEGSFGTPVTHEEKERILEQYGYKRKDTIIIENTAQYTLEEQRNVEKKSNRILEIIEGPQTTTSFDTSQPSGDVAVGAGGSVSTPVQQTVTIMKDGKKRIQPQFLRGLSPPASQPMTTSSFPPATAPLSNLQASTNVFQSSQQHQEQPQSSVEMSQPSSSLPPGGIPALFIGNKRYVADTETAQPSSKRMASAKGRLDTDSKTLRPANELPVVAISQVRLGVPVVKEELKLELVNGIIECRNKNKMSKITCRRKGAVEWIDQVNSPILLIDHNDSYTTSSCEDGSVYIHSSGGRRLFPPIMLEAPASFMDSNDKYLLILTQIGLIYAWDIPTQTSILSGISLAPVLQVATLTSNEFTQTTIKAASITRNGVPLVLTSNDDTWLYHIAMKSWMRVVNSSYTGPDFPLPMIPKWKLGLIGRAEEHSRANRGVSQGQIYLENPGVGPRVLGHLETVLSAAKIIDSPSEFRQYLFLYVQQLTDAQQEVKLREVCKELLGPPGSRSKPNGWEPNVLGQSKHQLLRDVLAIISSNRALQRIVEEFDEALKRFSQSIPMEM</sequence>
<dbReference type="GO" id="GO:0005634">
    <property type="term" value="C:nucleus"/>
    <property type="evidence" value="ECO:0007669"/>
    <property type="project" value="UniProtKB-SubCell"/>
</dbReference>
<feature type="domain" description="Protein HIRA-like C-terminal" evidence="13">
    <location>
        <begin position="829"/>
        <end position="875"/>
    </location>
</feature>
<dbReference type="InterPro" id="IPR031120">
    <property type="entry name" value="HIR1-like"/>
</dbReference>
<evidence type="ECO:0000256" key="2">
    <source>
        <dbReference type="ARBA" id="ARBA00004123"/>
    </source>
</evidence>
<evidence type="ECO:0000256" key="5">
    <source>
        <dbReference type="ARBA" id="ARBA00022737"/>
    </source>
</evidence>
<evidence type="ECO:0000313" key="15">
    <source>
        <dbReference type="EMBL" id="CAG8492486.1"/>
    </source>
</evidence>
<comment type="caution">
    <text evidence="15">The sequence shown here is derived from an EMBL/GenBank/DDBJ whole genome shotgun (WGS) entry which is preliminary data.</text>
</comment>
<comment type="subcellular location">
    <subcellularLocation>
        <location evidence="2 11">Nucleus</location>
    </subcellularLocation>
</comment>
<evidence type="ECO:0000313" key="16">
    <source>
        <dbReference type="Proteomes" id="UP000789739"/>
    </source>
</evidence>
<dbReference type="GO" id="GO:0006338">
    <property type="term" value="P:chromatin remodeling"/>
    <property type="evidence" value="ECO:0007669"/>
    <property type="project" value="InterPro"/>
</dbReference>
<dbReference type="SMART" id="SM00320">
    <property type="entry name" value="WD40"/>
    <property type="match status" value="6"/>
</dbReference>
<keyword evidence="7 11" id="KW-0805">Transcription regulation</keyword>
<feature type="repeat" description="WD" evidence="10">
    <location>
        <begin position="70"/>
        <end position="112"/>
    </location>
</feature>
<evidence type="ECO:0000256" key="9">
    <source>
        <dbReference type="ARBA" id="ARBA00023242"/>
    </source>
</evidence>
<feature type="region of interest" description="Disordered" evidence="12">
    <location>
        <begin position="562"/>
        <end position="584"/>
    </location>
</feature>
<dbReference type="Gene3D" id="2.130.10.10">
    <property type="entry name" value="YVTN repeat-like/Quinoprotein amine dehydrogenase"/>
    <property type="match status" value="2"/>
</dbReference>
<feature type="domain" description="Protein HIRA-like C-terminal" evidence="13">
    <location>
        <begin position="675"/>
        <end position="780"/>
    </location>
</feature>
<comment type="similarity">
    <text evidence="3 11">Belongs to the WD repeat HIR1 family.</text>
</comment>
<dbReference type="Proteomes" id="UP000789739">
    <property type="component" value="Unassembled WGS sequence"/>
</dbReference>
<dbReference type="InterPro" id="IPR015943">
    <property type="entry name" value="WD40/YVTN_repeat-like_dom_sf"/>
</dbReference>
<gene>
    <name evidence="15" type="ORF">PBRASI_LOCUS2181</name>
</gene>
<feature type="compositionally biased region" description="Polar residues" evidence="12">
    <location>
        <begin position="496"/>
        <end position="520"/>
    </location>
</feature>
<dbReference type="SUPFAM" id="SSF50978">
    <property type="entry name" value="WD40 repeat-like"/>
    <property type="match status" value="1"/>
</dbReference>
<dbReference type="InterPro" id="IPR055410">
    <property type="entry name" value="Beta-prop_CAF1B_HIR1"/>
</dbReference>
<evidence type="ECO:0000256" key="11">
    <source>
        <dbReference type="RuleBase" id="RU364014"/>
    </source>
</evidence>
<dbReference type="SUPFAM" id="SSF82171">
    <property type="entry name" value="DPP6 N-terminal domain-like"/>
    <property type="match status" value="1"/>
</dbReference>
<dbReference type="CDD" id="cd00200">
    <property type="entry name" value="WD40"/>
    <property type="match status" value="1"/>
</dbReference>
<keyword evidence="16" id="KW-1185">Reference proteome</keyword>
<feature type="repeat" description="WD" evidence="10">
    <location>
        <begin position="19"/>
        <end position="51"/>
    </location>
</feature>
<keyword evidence="8 11" id="KW-0804">Transcription</keyword>
<dbReference type="PANTHER" id="PTHR13831">
    <property type="entry name" value="MEMBER OF THE HIR1 FAMILY OF WD-REPEAT PROTEINS"/>
    <property type="match status" value="1"/>
</dbReference>
<evidence type="ECO:0000256" key="4">
    <source>
        <dbReference type="ARBA" id="ARBA00022574"/>
    </source>
</evidence>
<feature type="region of interest" description="Disordered" evidence="12">
    <location>
        <begin position="487"/>
        <end position="547"/>
    </location>
</feature>
<dbReference type="OrthoDB" id="1741719at2759"/>
<keyword evidence="6 11" id="KW-0156">Chromatin regulator</keyword>
<accession>A0A9N8ZDK3</accession>
<dbReference type="PROSITE" id="PS00678">
    <property type="entry name" value="WD_REPEATS_1"/>
    <property type="match status" value="1"/>
</dbReference>
<dbReference type="GO" id="GO:0006351">
    <property type="term" value="P:DNA-templated transcription"/>
    <property type="evidence" value="ECO:0007669"/>
    <property type="project" value="InterPro"/>
</dbReference>
<dbReference type="PROSITE" id="PS50294">
    <property type="entry name" value="WD_REPEATS_REGION"/>
    <property type="match status" value="4"/>
</dbReference>
<keyword evidence="4 10" id="KW-0853">WD repeat</keyword>
<feature type="repeat" description="WD" evidence="10">
    <location>
        <begin position="131"/>
        <end position="172"/>
    </location>
</feature>
<keyword evidence="5 11" id="KW-0677">Repeat</keyword>
<dbReference type="Pfam" id="PF07569">
    <property type="entry name" value="Hira"/>
    <property type="match status" value="2"/>
</dbReference>
<evidence type="ECO:0000256" key="6">
    <source>
        <dbReference type="ARBA" id="ARBA00022853"/>
    </source>
</evidence>
<evidence type="ECO:0000256" key="1">
    <source>
        <dbReference type="ARBA" id="ARBA00002677"/>
    </source>
</evidence>
<dbReference type="InterPro" id="IPR036322">
    <property type="entry name" value="WD40_repeat_dom_sf"/>
</dbReference>
<dbReference type="PANTHER" id="PTHR13831:SF0">
    <property type="entry name" value="PROTEIN HIRA"/>
    <property type="match status" value="1"/>
</dbReference>
<evidence type="ECO:0000256" key="7">
    <source>
        <dbReference type="ARBA" id="ARBA00023015"/>
    </source>
</evidence>
<dbReference type="AlphaFoldDB" id="A0A9N8ZDK3"/>